<proteinExistence type="predicted"/>
<dbReference type="Proteomes" id="UP001331761">
    <property type="component" value="Unassembled WGS sequence"/>
</dbReference>
<sequence length="273" mass="29716">MGYENRIATLILKNVTFAQEGTYYCHATNTHGTTVLPSEVKVVPEKAGDTIRISLARYDKQTGSEQLITNIHASHKDEEQQQTIGIHSSEKENVSGRCRAVPRQTKKIVEKTTELVSAEEVVVVSSPEQAAQKKQSAEQPPVVAEPSGQPSEAAAPPESAPVPPPRKHIPKEREVPVPITSEATRTEEEQKVRLVAVKFADTFTESVMNQAETDLSGALNLEESLVKIIAAPGAKILEEQSMVTKTEETIRKSPSRDSPTTSKIVTKSAVGFL</sequence>
<feature type="region of interest" description="Disordered" evidence="1">
    <location>
        <begin position="246"/>
        <end position="273"/>
    </location>
</feature>
<feature type="region of interest" description="Disordered" evidence="1">
    <location>
        <begin position="123"/>
        <end position="186"/>
    </location>
</feature>
<keyword evidence="3" id="KW-1185">Reference proteome</keyword>
<gene>
    <name evidence="2" type="ORF">GCK32_008719</name>
</gene>
<comment type="caution">
    <text evidence="2">The sequence shown here is derived from an EMBL/GenBank/DDBJ whole genome shotgun (WGS) entry which is preliminary data.</text>
</comment>
<evidence type="ECO:0000313" key="2">
    <source>
        <dbReference type="EMBL" id="KAK5972071.1"/>
    </source>
</evidence>
<dbReference type="InterPro" id="IPR013783">
    <property type="entry name" value="Ig-like_fold"/>
</dbReference>
<dbReference type="EMBL" id="WIXE01017054">
    <property type="protein sequence ID" value="KAK5972071.1"/>
    <property type="molecule type" value="Genomic_DNA"/>
</dbReference>
<reference evidence="2 3" key="1">
    <citation type="submission" date="2019-10" db="EMBL/GenBank/DDBJ databases">
        <title>Assembly and Annotation for the nematode Trichostrongylus colubriformis.</title>
        <authorList>
            <person name="Martin J."/>
        </authorList>
    </citation>
    <scope>NUCLEOTIDE SEQUENCE [LARGE SCALE GENOMIC DNA]</scope>
    <source>
        <strain evidence="2">G859</strain>
        <tissue evidence="2">Whole worm</tissue>
    </source>
</reference>
<dbReference type="InterPro" id="IPR036179">
    <property type="entry name" value="Ig-like_dom_sf"/>
</dbReference>
<name>A0AAN8F2F7_TRICO</name>
<evidence type="ECO:0000313" key="3">
    <source>
        <dbReference type="Proteomes" id="UP001331761"/>
    </source>
</evidence>
<feature type="region of interest" description="Disordered" evidence="1">
    <location>
        <begin position="75"/>
        <end position="97"/>
    </location>
</feature>
<dbReference type="Gene3D" id="2.60.40.10">
    <property type="entry name" value="Immunoglobulins"/>
    <property type="match status" value="1"/>
</dbReference>
<evidence type="ECO:0008006" key="4">
    <source>
        <dbReference type="Google" id="ProtNLM"/>
    </source>
</evidence>
<protein>
    <recommendedName>
        <fullName evidence="4">Immunoglobulin I-set domain-containing protein</fullName>
    </recommendedName>
</protein>
<dbReference type="SUPFAM" id="SSF48726">
    <property type="entry name" value="Immunoglobulin"/>
    <property type="match status" value="1"/>
</dbReference>
<feature type="compositionally biased region" description="Polar residues" evidence="1">
    <location>
        <begin position="256"/>
        <end position="265"/>
    </location>
</feature>
<dbReference type="CDD" id="cd00096">
    <property type="entry name" value="Ig"/>
    <property type="match status" value="1"/>
</dbReference>
<organism evidence="2 3">
    <name type="scientific">Trichostrongylus colubriformis</name>
    <name type="common">Black scour worm</name>
    <dbReference type="NCBI Taxonomy" id="6319"/>
    <lineage>
        <taxon>Eukaryota</taxon>
        <taxon>Metazoa</taxon>
        <taxon>Ecdysozoa</taxon>
        <taxon>Nematoda</taxon>
        <taxon>Chromadorea</taxon>
        <taxon>Rhabditida</taxon>
        <taxon>Rhabditina</taxon>
        <taxon>Rhabditomorpha</taxon>
        <taxon>Strongyloidea</taxon>
        <taxon>Trichostrongylidae</taxon>
        <taxon>Trichostrongylus</taxon>
    </lineage>
</organism>
<evidence type="ECO:0000256" key="1">
    <source>
        <dbReference type="SAM" id="MobiDB-lite"/>
    </source>
</evidence>
<feature type="compositionally biased region" description="Basic and acidic residues" evidence="1">
    <location>
        <begin position="246"/>
        <end position="255"/>
    </location>
</feature>
<feature type="compositionally biased region" description="Low complexity" evidence="1">
    <location>
        <begin position="123"/>
        <end position="157"/>
    </location>
</feature>
<accession>A0AAN8F2F7</accession>
<dbReference type="AlphaFoldDB" id="A0AAN8F2F7"/>